<organism evidence="1 2">
    <name type="scientific">Paramuricea clavata</name>
    <name type="common">Red gorgonian</name>
    <name type="synonym">Violescent sea-whip</name>
    <dbReference type="NCBI Taxonomy" id="317549"/>
    <lineage>
        <taxon>Eukaryota</taxon>
        <taxon>Metazoa</taxon>
        <taxon>Cnidaria</taxon>
        <taxon>Anthozoa</taxon>
        <taxon>Octocorallia</taxon>
        <taxon>Malacalcyonacea</taxon>
        <taxon>Plexauridae</taxon>
        <taxon>Paramuricea</taxon>
    </lineage>
</organism>
<sequence length="389" mass="44019">MFKIGYIYSSLSSALQLRYGIVMKCVELAKTSPPTAVKDVFRRFKKMPAQSAFEEFAKRVENPSRYSYNAPRKNVGNRVATLGSDGMVCCDDDNGIFSAVLAAYNNHWKLRTSPDDWWFCVVKKVSLAIDEKAEMKEIRDLFVEHGGKKKLCVDVPTTCIYDVDYSLFFDQMSKEISKNVKVPEYLDAVTADFTTTSPTMKMVSQISIMSSLQQYFEYGIRTFCGIPAIEMLGSEKDWVRLGEKLQALRKTLEPITCEIGLSRNWWSHAENVFAELLKTYRGSPDKMWWDKIIQYDGAEESGEMPGYFGWLTEFVEDTSKVQPNLFTSGLLSVPLEIKSLADGTEDTAALVAGMLGYTLYKDDVPVVQPFQGWSLMLPEHSPFRSKTAA</sequence>
<dbReference type="EMBL" id="CACRXK020006503">
    <property type="protein sequence ID" value="CAB4009585.1"/>
    <property type="molecule type" value="Genomic_DNA"/>
</dbReference>
<reference evidence="1" key="1">
    <citation type="submission" date="2020-04" db="EMBL/GenBank/DDBJ databases">
        <authorList>
            <person name="Alioto T."/>
            <person name="Alioto T."/>
            <person name="Gomez Garrido J."/>
        </authorList>
    </citation>
    <scope>NUCLEOTIDE SEQUENCE</scope>
    <source>
        <strain evidence="1">A484AB</strain>
    </source>
</reference>
<gene>
    <name evidence="1" type="ORF">PACLA_8A082162</name>
</gene>
<dbReference type="OrthoDB" id="9987685at2759"/>
<dbReference type="Proteomes" id="UP001152795">
    <property type="component" value="Unassembled WGS sequence"/>
</dbReference>
<dbReference type="PANTHER" id="PTHR31252">
    <property type="entry name" value="DUF4419 DOMAIN-CONTAINING PROTEIN"/>
    <property type="match status" value="1"/>
</dbReference>
<dbReference type="AlphaFoldDB" id="A0A6S7HTW9"/>
<accession>A0A6S7HTW9</accession>
<protein>
    <submittedName>
        <fullName evidence="1">Uncharacterized protein</fullName>
    </submittedName>
</protein>
<dbReference type="PANTHER" id="PTHR31252:SF11">
    <property type="entry name" value="DUF4419 DOMAIN-CONTAINING PROTEIN"/>
    <property type="match status" value="1"/>
</dbReference>
<dbReference type="InterPro" id="IPR025533">
    <property type="entry name" value="DUF4419"/>
</dbReference>
<dbReference type="Pfam" id="PF14388">
    <property type="entry name" value="DUF4419"/>
    <property type="match status" value="1"/>
</dbReference>
<proteinExistence type="predicted"/>
<keyword evidence="2" id="KW-1185">Reference proteome</keyword>
<evidence type="ECO:0000313" key="2">
    <source>
        <dbReference type="Proteomes" id="UP001152795"/>
    </source>
</evidence>
<comment type="caution">
    <text evidence="1">The sequence shown here is derived from an EMBL/GenBank/DDBJ whole genome shotgun (WGS) entry which is preliminary data.</text>
</comment>
<evidence type="ECO:0000313" key="1">
    <source>
        <dbReference type="EMBL" id="CAB4009585.1"/>
    </source>
</evidence>
<name>A0A6S7HTW9_PARCT</name>